<evidence type="ECO:0000256" key="3">
    <source>
        <dbReference type="SAM" id="Phobius"/>
    </source>
</evidence>
<feature type="compositionally biased region" description="Low complexity" evidence="2">
    <location>
        <begin position="310"/>
        <end position="325"/>
    </location>
</feature>
<evidence type="ECO:0000256" key="1">
    <source>
        <dbReference type="ARBA" id="ARBA00007362"/>
    </source>
</evidence>
<protein>
    <recommendedName>
        <fullName evidence="4">EamA domain-containing protein</fullName>
    </recommendedName>
</protein>
<dbReference type="Pfam" id="PF00892">
    <property type="entry name" value="EamA"/>
    <property type="match status" value="2"/>
</dbReference>
<dbReference type="InterPro" id="IPR000620">
    <property type="entry name" value="EamA_dom"/>
</dbReference>
<dbReference type="AlphaFoldDB" id="A0A8J3Y3D8"/>
<keyword evidence="3" id="KW-0472">Membrane</keyword>
<dbReference type="Proteomes" id="UP000652013">
    <property type="component" value="Unassembled WGS sequence"/>
</dbReference>
<dbReference type="SUPFAM" id="SSF103481">
    <property type="entry name" value="Multidrug resistance efflux transporter EmrE"/>
    <property type="match status" value="2"/>
</dbReference>
<comment type="caution">
    <text evidence="5">The sequence shown here is derived from an EMBL/GenBank/DDBJ whole genome shotgun (WGS) entry which is preliminary data.</text>
</comment>
<evidence type="ECO:0000259" key="4">
    <source>
        <dbReference type="Pfam" id="PF00892"/>
    </source>
</evidence>
<feature type="compositionally biased region" description="Gly residues" evidence="2">
    <location>
        <begin position="332"/>
        <end position="343"/>
    </location>
</feature>
<organism evidence="5 6">
    <name type="scientific">Spirilliplanes yamanashiensis</name>
    <dbReference type="NCBI Taxonomy" id="42233"/>
    <lineage>
        <taxon>Bacteria</taxon>
        <taxon>Bacillati</taxon>
        <taxon>Actinomycetota</taxon>
        <taxon>Actinomycetes</taxon>
        <taxon>Micromonosporales</taxon>
        <taxon>Micromonosporaceae</taxon>
        <taxon>Spirilliplanes</taxon>
    </lineage>
</organism>
<keyword evidence="3" id="KW-1133">Transmembrane helix</keyword>
<dbReference type="PANTHER" id="PTHR22911">
    <property type="entry name" value="ACYL-MALONYL CONDENSING ENZYME-RELATED"/>
    <property type="match status" value="1"/>
</dbReference>
<gene>
    <name evidence="5" type="ORF">Sya03_00910</name>
</gene>
<reference evidence="5" key="1">
    <citation type="submission" date="2021-01" db="EMBL/GenBank/DDBJ databases">
        <title>Whole genome shotgun sequence of Spirilliplanes yamanashiensis NBRC 15828.</title>
        <authorList>
            <person name="Komaki H."/>
            <person name="Tamura T."/>
        </authorList>
    </citation>
    <scope>NUCLEOTIDE SEQUENCE</scope>
    <source>
        <strain evidence="5">NBRC 15828</strain>
    </source>
</reference>
<name>A0A8J3Y3D8_9ACTN</name>
<dbReference type="PANTHER" id="PTHR22911:SF76">
    <property type="entry name" value="EAMA DOMAIN-CONTAINING PROTEIN"/>
    <property type="match status" value="1"/>
</dbReference>
<evidence type="ECO:0000313" key="6">
    <source>
        <dbReference type="Proteomes" id="UP000652013"/>
    </source>
</evidence>
<feature type="transmembrane region" description="Helical" evidence="3">
    <location>
        <begin position="195"/>
        <end position="220"/>
    </location>
</feature>
<feature type="transmembrane region" description="Helical" evidence="3">
    <location>
        <begin position="109"/>
        <end position="129"/>
    </location>
</feature>
<feature type="compositionally biased region" description="Basic and acidic residues" evidence="2">
    <location>
        <begin position="351"/>
        <end position="376"/>
    </location>
</feature>
<feature type="transmembrane region" description="Helical" evidence="3">
    <location>
        <begin position="82"/>
        <end position="103"/>
    </location>
</feature>
<feature type="transmembrane region" description="Helical" evidence="3">
    <location>
        <begin position="21"/>
        <end position="46"/>
    </location>
</feature>
<comment type="similarity">
    <text evidence="1">Belongs to the EamA transporter family.</text>
</comment>
<feature type="domain" description="EamA" evidence="4">
    <location>
        <begin position="24"/>
        <end position="152"/>
    </location>
</feature>
<feature type="transmembrane region" description="Helical" evidence="3">
    <location>
        <begin position="136"/>
        <end position="155"/>
    </location>
</feature>
<keyword evidence="3" id="KW-0812">Transmembrane</keyword>
<dbReference type="GO" id="GO:0016020">
    <property type="term" value="C:membrane"/>
    <property type="evidence" value="ECO:0007669"/>
    <property type="project" value="InterPro"/>
</dbReference>
<feature type="transmembrane region" description="Helical" evidence="3">
    <location>
        <begin position="161"/>
        <end position="183"/>
    </location>
</feature>
<feature type="transmembrane region" description="Helical" evidence="3">
    <location>
        <begin position="226"/>
        <end position="245"/>
    </location>
</feature>
<feature type="domain" description="EamA" evidence="4">
    <location>
        <begin position="166"/>
        <end position="298"/>
    </location>
</feature>
<feature type="transmembrane region" description="Helical" evidence="3">
    <location>
        <begin position="257"/>
        <end position="276"/>
    </location>
</feature>
<sequence>MLQGVCKKGPKRMNPRPSPGVPAIAAVTVAVVAVSSSGPLIAYAAAPALAIAFWRNALAAAALTPVTLITKRGEVRSAGRRPLVFCVLAGLALAAHFGTWMPAVQLSTVATATALVATQPVWQGLIALAQGRRLPTLAWIGITIAVAGAAIATGADFGLSARAVAGDGLALLGGLFAAIYTALGEQARTRLSTVTYTSVCYGVCALTLLVVCLVGGVDLAGYDGRTWLAILGLVAGAQLLGHSMFNYAIARISATTISVLILLEVPAAALLAWVWLGQAPRTAALPGLALLLVGVGTVVLGTARHAARPAAPELVGEPVEPVEPAALDERPGPGGRPGPGMRPGSGVRPDPGGREAPAEQGARDPDGPRRAAGEPR</sequence>
<keyword evidence="6" id="KW-1185">Reference proteome</keyword>
<dbReference type="InterPro" id="IPR037185">
    <property type="entry name" value="EmrE-like"/>
</dbReference>
<evidence type="ECO:0000313" key="5">
    <source>
        <dbReference type="EMBL" id="GIJ00739.1"/>
    </source>
</evidence>
<feature type="transmembrane region" description="Helical" evidence="3">
    <location>
        <begin position="282"/>
        <end position="303"/>
    </location>
</feature>
<evidence type="ECO:0000256" key="2">
    <source>
        <dbReference type="SAM" id="MobiDB-lite"/>
    </source>
</evidence>
<proteinExistence type="inferred from homology"/>
<accession>A0A8J3Y3D8</accession>
<feature type="region of interest" description="Disordered" evidence="2">
    <location>
        <begin position="310"/>
        <end position="376"/>
    </location>
</feature>
<dbReference type="EMBL" id="BOOY01000001">
    <property type="protein sequence ID" value="GIJ00739.1"/>
    <property type="molecule type" value="Genomic_DNA"/>
</dbReference>
<feature type="transmembrane region" description="Helical" evidence="3">
    <location>
        <begin position="52"/>
        <end position="70"/>
    </location>
</feature>